<dbReference type="InterPro" id="IPR022880">
    <property type="entry name" value="DNApol_IV"/>
</dbReference>
<dbReference type="Gene3D" id="3.30.70.270">
    <property type="match status" value="1"/>
</dbReference>
<evidence type="ECO:0000256" key="6">
    <source>
        <dbReference type="HAMAP-Rule" id="MF_01113"/>
    </source>
</evidence>
<dbReference type="InterPro" id="IPR001126">
    <property type="entry name" value="UmuC"/>
</dbReference>
<keyword evidence="6" id="KW-0234">DNA repair</keyword>
<dbReference type="InterPro" id="IPR024728">
    <property type="entry name" value="PolY_HhH_motif"/>
</dbReference>
<evidence type="ECO:0000256" key="1">
    <source>
        <dbReference type="ARBA" id="ARBA00010945"/>
    </source>
</evidence>
<keyword evidence="6" id="KW-0963">Cytoplasm</keyword>
<protein>
    <recommendedName>
        <fullName evidence="6">DNA polymerase IV</fullName>
        <shortName evidence="6">Pol IV</shortName>
        <ecNumber evidence="6">2.7.7.7</ecNumber>
    </recommendedName>
</protein>
<keyword evidence="6" id="KW-0479">Metal-binding</keyword>
<dbReference type="GO" id="GO:0003887">
    <property type="term" value="F:DNA-directed DNA polymerase activity"/>
    <property type="evidence" value="ECO:0007669"/>
    <property type="project" value="UniProtKB-EC"/>
</dbReference>
<comment type="cofactor">
    <cofactor evidence="6">
        <name>Mg(2+)</name>
        <dbReference type="ChEBI" id="CHEBI:18420"/>
    </cofactor>
    <text evidence="6">Binds 2 magnesium ions per subunit.</text>
</comment>
<keyword evidence="3 6" id="KW-0548">Nucleotidyltransferase</keyword>
<comment type="subunit">
    <text evidence="6">Monomer.</text>
</comment>
<dbReference type="CDD" id="cd03586">
    <property type="entry name" value="PolY_Pol_IV_kappa"/>
    <property type="match status" value="1"/>
</dbReference>
<keyword evidence="2 6" id="KW-0515">Mutator protein</keyword>
<comment type="function">
    <text evidence="6">Poorly processive, error-prone DNA polymerase involved in untargeted mutagenesis. Copies undamaged DNA at stalled replication forks, which arise in vivo from mismatched or misaligned primer ends. These misaligned primers can be extended by PolIV. Exhibits no 3'-5' exonuclease (proofreading) activity. May be involved in translesional synthesis, in conjunction with the beta clamp from PolIII.</text>
</comment>
<comment type="caution">
    <text evidence="8">The sequence shown here is derived from an EMBL/GenBank/DDBJ whole genome shotgun (WGS) entry which is preliminary data.</text>
</comment>
<keyword evidence="4 6" id="KW-0227">DNA damage</keyword>
<evidence type="ECO:0000313" key="9">
    <source>
        <dbReference type="Proteomes" id="UP001342826"/>
    </source>
</evidence>
<dbReference type="InterPro" id="IPR050116">
    <property type="entry name" value="DNA_polymerase-Y"/>
</dbReference>
<evidence type="ECO:0000259" key="7">
    <source>
        <dbReference type="PROSITE" id="PS50173"/>
    </source>
</evidence>
<comment type="subcellular location">
    <subcellularLocation>
        <location evidence="6">Cytoplasm</location>
    </subcellularLocation>
</comment>
<dbReference type="HAMAP" id="MF_01113">
    <property type="entry name" value="DNApol_IV"/>
    <property type="match status" value="1"/>
</dbReference>
<keyword evidence="6 8" id="KW-0808">Transferase</keyword>
<keyword evidence="5 6" id="KW-0239">DNA-directed DNA polymerase</keyword>
<evidence type="ECO:0000256" key="2">
    <source>
        <dbReference type="ARBA" id="ARBA00022457"/>
    </source>
</evidence>
<dbReference type="Proteomes" id="UP001342826">
    <property type="component" value="Unassembled WGS sequence"/>
</dbReference>
<dbReference type="NCBIfam" id="NF002677">
    <property type="entry name" value="PRK02406.1"/>
    <property type="match status" value="1"/>
</dbReference>
<dbReference type="PANTHER" id="PTHR11076:SF33">
    <property type="entry name" value="DNA POLYMERASE KAPPA"/>
    <property type="match status" value="1"/>
</dbReference>
<dbReference type="InterPro" id="IPR036775">
    <property type="entry name" value="DNA_pol_Y-fam_lit_finger_sf"/>
</dbReference>
<feature type="active site" evidence="6">
    <location>
        <position position="112"/>
    </location>
</feature>
<keyword evidence="6" id="KW-0235">DNA replication</keyword>
<dbReference type="Gene3D" id="3.30.1490.100">
    <property type="entry name" value="DNA polymerase, Y-family, little finger domain"/>
    <property type="match status" value="1"/>
</dbReference>
<gene>
    <name evidence="6" type="primary">dinB</name>
    <name evidence="8" type="ORF">P9271_05745</name>
</gene>
<dbReference type="SUPFAM" id="SSF100879">
    <property type="entry name" value="Lesion bypass DNA polymerase (Y-family), little finger domain"/>
    <property type="match status" value="1"/>
</dbReference>
<reference evidence="8 9" key="1">
    <citation type="submission" date="2023-03" db="EMBL/GenBank/DDBJ databases">
        <title>Bacillus Genome Sequencing.</title>
        <authorList>
            <person name="Dunlap C."/>
        </authorList>
    </citation>
    <scope>NUCLEOTIDE SEQUENCE [LARGE SCALE GENOMIC DNA]</scope>
    <source>
        <strain evidence="8 9">NRS-1717</strain>
    </source>
</reference>
<dbReference type="EC" id="2.7.7.7" evidence="6"/>
<evidence type="ECO:0000256" key="3">
    <source>
        <dbReference type="ARBA" id="ARBA00022695"/>
    </source>
</evidence>
<dbReference type="NCBIfam" id="NF002492">
    <property type="entry name" value="PRK01810.1"/>
    <property type="match status" value="1"/>
</dbReference>
<dbReference type="Gene3D" id="3.40.1170.60">
    <property type="match status" value="1"/>
</dbReference>
<keyword evidence="6" id="KW-0238">DNA-binding</keyword>
<dbReference type="InterPro" id="IPR017961">
    <property type="entry name" value="DNA_pol_Y-fam_little_finger"/>
</dbReference>
<dbReference type="InterPro" id="IPR043502">
    <property type="entry name" value="DNA/RNA_pol_sf"/>
</dbReference>
<dbReference type="PROSITE" id="PS50173">
    <property type="entry name" value="UMUC"/>
    <property type="match status" value="1"/>
</dbReference>
<name>A0ABU6NUK9_9BACI</name>
<dbReference type="InterPro" id="IPR043128">
    <property type="entry name" value="Rev_trsase/Diguanyl_cyclase"/>
</dbReference>
<evidence type="ECO:0000256" key="4">
    <source>
        <dbReference type="ARBA" id="ARBA00022763"/>
    </source>
</evidence>
<dbReference type="Pfam" id="PF11799">
    <property type="entry name" value="IMS_C"/>
    <property type="match status" value="1"/>
</dbReference>
<feature type="domain" description="UmuC" evidence="7">
    <location>
        <begin position="11"/>
        <end position="191"/>
    </location>
</feature>
<feature type="binding site" evidence="6">
    <location>
        <position position="15"/>
    </location>
    <ligand>
        <name>Mg(2+)</name>
        <dbReference type="ChEBI" id="CHEBI:18420"/>
    </ligand>
</feature>
<keyword evidence="6" id="KW-0460">Magnesium</keyword>
<dbReference type="PANTHER" id="PTHR11076">
    <property type="entry name" value="DNA REPAIR POLYMERASE UMUC / TRANSFERASE FAMILY MEMBER"/>
    <property type="match status" value="1"/>
</dbReference>
<dbReference type="Gene3D" id="1.10.150.20">
    <property type="entry name" value="5' to 3' exonuclease, C-terminal subdomain"/>
    <property type="match status" value="1"/>
</dbReference>
<dbReference type="Pfam" id="PF00817">
    <property type="entry name" value="IMS"/>
    <property type="match status" value="1"/>
</dbReference>
<feature type="binding site" evidence="6">
    <location>
        <position position="111"/>
    </location>
    <ligand>
        <name>Mg(2+)</name>
        <dbReference type="ChEBI" id="CHEBI:18420"/>
    </ligand>
</feature>
<evidence type="ECO:0000313" key="8">
    <source>
        <dbReference type="EMBL" id="MED4400834.1"/>
    </source>
</evidence>
<dbReference type="SUPFAM" id="SSF56672">
    <property type="entry name" value="DNA/RNA polymerases"/>
    <property type="match status" value="1"/>
</dbReference>
<accession>A0ABU6NUK9</accession>
<dbReference type="EMBL" id="JARTFS010000005">
    <property type="protein sequence ID" value="MED4400834.1"/>
    <property type="molecule type" value="Genomic_DNA"/>
</dbReference>
<comment type="similarity">
    <text evidence="1 6">Belongs to the DNA polymerase type-Y family.</text>
</comment>
<comment type="catalytic activity">
    <reaction evidence="6">
        <text>DNA(n) + a 2'-deoxyribonucleoside 5'-triphosphate = DNA(n+1) + diphosphate</text>
        <dbReference type="Rhea" id="RHEA:22508"/>
        <dbReference type="Rhea" id="RHEA-COMP:17339"/>
        <dbReference type="Rhea" id="RHEA-COMP:17340"/>
        <dbReference type="ChEBI" id="CHEBI:33019"/>
        <dbReference type="ChEBI" id="CHEBI:61560"/>
        <dbReference type="ChEBI" id="CHEBI:173112"/>
        <dbReference type="EC" id="2.7.7.7"/>
    </reaction>
</comment>
<keyword evidence="9" id="KW-1185">Reference proteome</keyword>
<evidence type="ECO:0000256" key="5">
    <source>
        <dbReference type="ARBA" id="ARBA00022932"/>
    </source>
</evidence>
<sequence length="412" mass="46333">MLVKRNAGRIILHVDMNSFYASVEVAFNPDLKGKPLAIGGRTEERKGIIVTCSYEARAIGVKAPMPVWQAKRICPELIVIPPNFERYRNASLAMFDLLREYTHLVEPVSIDEGYVDLTEYKTKDPVKIAGTIQTRLLEELSLPSSIGIAPNKFLAKMASDMKKPLGITILRKRELHEKLWPLSVGDMHGVGGKTAEKLHTIGIKTIKDLAEGNDIQLKQLLGINGERLKRRANGIDDRSVDPDSIYDFKSVGNQTTLPKNIINARQIEEALRKLAASVSARLKKKGVMGTRVFITIRYHDRRTITRSRKLDNPIVEADVLYSYAKQLFDKNWDGGAIRLLGITAQDLVEKEEAVKQLDLFSFEKDAKDEPLLHVIEKLNSRYGKGIIKRGMKVGRVVDNTNGTSFNKDFLQE</sequence>
<feature type="site" description="Substrate discrimination" evidence="6">
    <location>
        <position position="20"/>
    </location>
</feature>
<proteinExistence type="inferred from homology"/>
<dbReference type="Pfam" id="PF11798">
    <property type="entry name" value="IMS_HHH"/>
    <property type="match status" value="1"/>
</dbReference>
<organism evidence="8 9">
    <name type="scientific">Metabacillus fastidiosus</name>
    <dbReference type="NCBI Taxonomy" id="1458"/>
    <lineage>
        <taxon>Bacteria</taxon>
        <taxon>Bacillati</taxon>
        <taxon>Bacillota</taxon>
        <taxon>Bacilli</taxon>
        <taxon>Bacillales</taxon>
        <taxon>Bacillaceae</taxon>
        <taxon>Metabacillus</taxon>
    </lineage>
</organism>